<dbReference type="Proteomes" id="UP000660262">
    <property type="component" value="Unassembled WGS sequence"/>
</dbReference>
<protein>
    <recommendedName>
        <fullName evidence="4">BspA family leucine-rich repeat surface protein</fullName>
    </recommendedName>
</protein>
<evidence type="ECO:0008006" key="4">
    <source>
        <dbReference type="Google" id="ProtNLM"/>
    </source>
</evidence>
<gene>
    <name evidence="2" type="ORF">PPROV_000275300</name>
</gene>
<feature type="coiled-coil region" evidence="1">
    <location>
        <begin position="7"/>
        <end position="41"/>
    </location>
</feature>
<reference evidence="2" key="1">
    <citation type="submission" date="2020-10" db="EMBL/GenBank/DDBJ databases">
        <title>Unveiling of a novel bifunctional photoreceptor, Dualchrome1, isolated from a cosmopolitan green alga.</title>
        <authorList>
            <person name="Suzuki S."/>
            <person name="Kawachi M."/>
        </authorList>
    </citation>
    <scope>NUCLEOTIDE SEQUENCE</scope>
    <source>
        <strain evidence="2">NIES 2893</strain>
    </source>
</reference>
<name>A0A830HF80_9CHLO</name>
<evidence type="ECO:0000313" key="2">
    <source>
        <dbReference type="EMBL" id="GHP03999.1"/>
    </source>
</evidence>
<dbReference type="AlphaFoldDB" id="A0A830HF80"/>
<comment type="caution">
    <text evidence="2">The sequence shown here is derived from an EMBL/GenBank/DDBJ whole genome shotgun (WGS) entry which is preliminary data.</text>
</comment>
<dbReference type="OrthoDB" id="198852at2759"/>
<dbReference type="Gene3D" id="1.20.5.1700">
    <property type="match status" value="1"/>
</dbReference>
<sequence length="218" mass="24687">MTAEERVDALEKEKTEGKKFVDELQQEISKLKKALAAKDDCPFTVSPKVKNNADLRARIKAMNAMSGAAFLQYFGSMNAWDTSAVTDMSALFHFAQSFNEDISNWDTSQVTNMGEMFSGALAFNKDISRWDTSKVTDMAEMFFQALQFNQDISRWDTSKVTDMDSMFYRADAFNQDISKWDTSQVTDMGYMFSGAKAFNKNQKITASCENNKCTLKKP</sequence>
<proteinExistence type="predicted"/>
<evidence type="ECO:0000313" key="3">
    <source>
        <dbReference type="Proteomes" id="UP000660262"/>
    </source>
</evidence>
<organism evidence="2 3">
    <name type="scientific">Pycnococcus provasolii</name>
    <dbReference type="NCBI Taxonomy" id="41880"/>
    <lineage>
        <taxon>Eukaryota</taxon>
        <taxon>Viridiplantae</taxon>
        <taxon>Chlorophyta</taxon>
        <taxon>Pseudoscourfieldiophyceae</taxon>
        <taxon>Pseudoscourfieldiales</taxon>
        <taxon>Pycnococcaceae</taxon>
        <taxon>Pycnococcus</taxon>
    </lineage>
</organism>
<dbReference type="InterPro" id="IPR005046">
    <property type="entry name" value="DUF285"/>
</dbReference>
<evidence type="ECO:0000256" key="1">
    <source>
        <dbReference type="SAM" id="Coils"/>
    </source>
</evidence>
<dbReference type="InterPro" id="IPR011889">
    <property type="entry name" value="Liste_lipo_26"/>
</dbReference>
<dbReference type="NCBIfam" id="TIGR02167">
    <property type="entry name" value="Liste_lipo_26"/>
    <property type="match status" value="4"/>
</dbReference>
<accession>A0A830HF80</accession>
<keyword evidence="1" id="KW-0175">Coiled coil</keyword>
<keyword evidence="3" id="KW-1185">Reference proteome</keyword>
<dbReference type="Pfam" id="PF03382">
    <property type="entry name" value="DUF285"/>
    <property type="match status" value="1"/>
</dbReference>
<dbReference type="EMBL" id="BNJQ01000006">
    <property type="protein sequence ID" value="GHP03999.1"/>
    <property type="molecule type" value="Genomic_DNA"/>
</dbReference>